<dbReference type="EMBL" id="UGMN01000004">
    <property type="protein sequence ID" value="STV30950.1"/>
    <property type="molecule type" value="Genomic_DNA"/>
</dbReference>
<proteinExistence type="predicted"/>
<gene>
    <name evidence="1" type="ORF">NCTC5053_03913</name>
</gene>
<name>A0A378B7K1_KLEPN</name>
<evidence type="ECO:0000313" key="1">
    <source>
        <dbReference type="EMBL" id="STV30950.1"/>
    </source>
</evidence>
<accession>A0A378B7K1</accession>
<evidence type="ECO:0000313" key="2">
    <source>
        <dbReference type="Proteomes" id="UP000254387"/>
    </source>
</evidence>
<dbReference type="Proteomes" id="UP000254387">
    <property type="component" value="Unassembled WGS sequence"/>
</dbReference>
<dbReference type="AlphaFoldDB" id="A0A378B7K1"/>
<sequence>MASRAVTLQHAVTVTEHFDAVVAVKAAAFGVGDAFIGLQGRLLRAGGQFDGVVRGDLRRVEQVQIRGVKGQQIFIGYAGKRVREV</sequence>
<organism evidence="1 2">
    <name type="scientific">Klebsiella pneumoniae</name>
    <dbReference type="NCBI Taxonomy" id="573"/>
    <lineage>
        <taxon>Bacteria</taxon>
        <taxon>Pseudomonadati</taxon>
        <taxon>Pseudomonadota</taxon>
        <taxon>Gammaproteobacteria</taxon>
        <taxon>Enterobacterales</taxon>
        <taxon>Enterobacteriaceae</taxon>
        <taxon>Klebsiella/Raoultella group</taxon>
        <taxon>Klebsiella</taxon>
        <taxon>Klebsiella pneumoniae complex</taxon>
    </lineage>
</organism>
<protein>
    <submittedName>
        <fullName evidence="1">Uncharacterized protein</fullName>
    </submittedName>
</protein>
<reference evidence="1 2" key="1">
    <citation type="submission" date="2018-06" db="EMBL/GenBank/DDBJ databases">
        <authorList>
            <consortium name="Pathogen Informatics"/>
            <person name="Doyle S."/>
        </authorList>
    </citation>
    <scope>NUCLEOTIDE SEQUENCE [LARGE SCALE GENOMIC DNA]</scope>
    <source>
        <strain evidence="1 2">NCTC5053</strain>
    </source>
</reference>